<evidence type="ECO:0000256" key="9">
    <source>
        <dbReference type="ARBA" id="ARBA00039097"/>
    </source>
</evidence>
<dbReference type="InterPro" id="IPR023299">
    <property type="entry name" value="ATPase_P-typ_cyto_dom_N"/>
</dbReference>
<dbReference type="PANTHER" id="PTHR48085">
    <property type="entry name" value="CADMIUM/ZINC-TRANSPORTING ATPASE HMA2-RELATED"/>
    <property type="match status" value="1"/>
</dbReference>
<dbReference type="GO" id="GO:0005886">
    <property type="term" value="C:plasma membrane"/>
    <property type="evidence" value="ECO:0007669"/>
    <property type="project" value="UniProtKB-SubCell"/>
</dbReference>
<dbReference type="Pfam" id="PF00122">
    <property type="entry name" value="E1-E2_ATPase"/>
    <property type="match status" value="1"/>
</dbReference>
<feature type="transmembrane region" description="Helical" evidence="11">
    <location>
        <begin position="295"/>
        <end position="320"/>
    </location>
</feature>
<dbReference type="GO" id="GO:0046872">
    <property type="term" value="F:metal ion binding"/>
    <property type="evidence" value="ECO:0007669"/>
    <property type="project" value="UniProtKB-KW"/>
</dbReference>
<evidence type="ECO:0000313" key="14">
    <source>
        <dbReference type="Proteomes" id="UP000249746"/>
    </source>
</evidence>
<dbReference type="SFLD" id="SFLDG00002">
    <property type="entry name" value="C1.7:_P-type_atpase_like"/>
    <property type="match status" value="1"/>
</dbReference>
<dbReference type="SFLD" id="SFLDF00027">
    <property type="entry name" value="p-type_atpase"/>
    <property type="match status" value="1"/>
</dbReference>
<evidence type="ECO:0000256" key="1">
    <source>
        <dbReference type="ARBA" id="ARBA00004196"/>
    </source>
</evidence>
<dbReference type="SFLD" id="SFLDS00003">
    <property type="entry name" value="Haloacid_Dehalogenase"/>
    <property type="match status" value="1"/>
</dbReference>
<dbReference type="Gene3D" id="3.40.50.1000">
    <property type="entry name" value="HAD superfamily/HAD-like"/>
    <property type="match status" value="1"/>
</dbReference>
<dbReference type="NCBIfam" id="TIGR01525">
    <property type="entry name" value="ATPase-IB_hvy"/>
    <property type="match status" value="1"/>
</dbReference>
<dbReference type="InterPro" id="IPR023214">
    <property type="entry name" value="HAD_sf"/>
</dbReference>
<evidence type="ECO:0000256" key="2">
    <source>
        <dbReference type="ARBA" id="ARBA00004370"/>
    </source>
</evidence>
<evidence type="ECO:0000256" key="7">
    <source>
        <dbReference type="ARBA" id="ARBA00022989"/>
    </source>
</evidence>
<evidence type="ECO:0000256" key="8">
    <source>
        <dbReference type="ARBA" id="ARBA00023136"/>
    </source>
</evidence>
<dbReference type="InterPro" id="IPR008250">
    <property type="entry name" value="ATPase_P-typ_transduc_dom_A_sf"/>
</dbReference>
<feature type="transmembrane region" description="Helical" evidence="11">
    <location>
        <begin position="24"/>
        <end position="41"/>
    </location>
</feature>
<name>A0A2W6MV06_9HELI</name>
<dbReference type="InterPro" id="IPR023298">
    <property type="entry name" value="ATPase_P-typ_TM_dom_sf"/>
</dbReference>
<dbReference type="InterPro" id="IPR001757">
    <property type="entry name" value="P_typ_ATPase"/>
</dbReference>
<dbReference type="RefSeq" id="WP_111230137.1">
    <property type="nucleotide sequence ID" value="NZ_NBIU01000021.1"/>
</dbReference>
<feature type="transmembrane region" description="Helical" evidence="11">
    <location>
        <begin position="87"/>
        <end position="109"/>
    </location>
</feature>
<dbReference type="InterPro" id="IPR059000">
    <property type="entry name" value="ATPase_P-type_domA"/>
</dbReference>
<evidence type="ECO:0000256" key="11">
    <source>
        <dbReference type="RuleBase" id="RU362081"/>
    </source>
</evidence>
<dbReference type="NCBIfam" id="TIGR01512">
    <property type="entry name" value="ATPase-IB2_Cd"/>
    <property type="match status" value="1"/>
</dbReference>
<gene>
    <name evidence="13" type="ORF">B6S12_07225</name>
</gene>
<dbReference type="Gene3D" id="3.40.1110.10">
    <property type="entry name" value="Calcium-transporting ATPase, cytoplasmic domain N"/>
    <property type="match status" value="1"/>
</dbReference>
<dbReference type="OrthoDB" id="2490525at2"/>
<dbReference type="GO" id="GO:0016887">
    <property type="term" value="F:ATP hydrolysis activity"/>
    <property type="evidence" value="ECO:0007669"/>
    <property type="project" value="InterPro"/>
</dbReference>
<comment type="catalytic activity">
    <reaction evidence="10">
        <text>Zn(2+)(in) + ATP + H2O = Zn(2+)(out) + ADP + phosphate + H(+)</text>
        <dbReference type="Rhea" id="RHEA:20621"/>
        <dbReference type="ChEBI" id="CHEBI:15377"/>
        <dbReference type="ChEBI" id="CHEBI:15378"/>
        <dbReference type="ChEBI" id="CHEBI:29105"/>
        <dbReference type="ChEBI" id="CHEBI:30616"/>
        <dbReference type="ChEBI" id="CHEBI:43474"/>
        <dbReference type="ChEBI" id="CHEBI:456216"/>
        <dbReference type="EC" id="7.2.2.12"/>
    </reaction>
</comment>
<sequence>MGNCCCEGACKSSKTSQAFAFQKLLLYFGILLYLFTLGVDFKILPLTLNFLEYLYIFCYVILGFGILKEAFLGLIRREFFNENSLMALASLGAWFIGDGAEAVAILFFYRVGEALEGKIVEKSKASIANLASLKIENAKILYNGEISTKDPKDIKEDDIIVLYAGDRIPADGVIIKGESSIDNSALNGESLPKSVKEGDSLLSGGINLDGTLHLKATKSYEDSAFSKIIKLIEEGSSKKSKSEEFITKFARYYTPCVTLLALSIIIFPTLYFGIIHPNSFIEGFKESFNTWLYRGIIFLVVSCPCALVVSIPLTFFASLGKASKEGILIKGSSYLESLFYANAIVFDKTGTLTKGELIIEDIITYNDFNKDFILGIAKLLEQNSNHPIAKAINSSHLPYLEFKQDLSSIKEIAGNGISALLENKQIALGNARFISKICNINLQEDNHKKAQIFISYDNKLCGSILLSDAIKQEAKEAILKIKKEGISNLLILSGDKQSVVEEVAKNIGITEYYSDLLPKDKAEKLEAILHKERQRGKKVIFVGDGINDAPSLALCDIGIAMGKMGSDVALEGADIVILNDELNKIPKALSIAKKTRKILWQNIIFALGVKVLIMILGAFGLTNLWVALFGDVGVALLALFNAIRAIR</sequence>
<dbReference type="InterPro" id="IPR027256">
    <property type="entry name" value="P-typ_ATPase_IB"/>
</dbReference>
<dbReference type="PANTHER" id="PTHR48085:SF5">
    <property type="entry name" value="CADMIUM_ZINC-TRANSPORTING ATPASE HMA4-RELATED"/>
    <property type="match status" value="1"/>
</dbReference>
<keyword evidence="11" id="KW-0067">ATP-binding</keyword>
<dbReference type="PRINTS" id="PR00119">
    <property type="entry name" value="CATATPASE"/>
</dbReference>
<evidence type="ECO:0000256" key="6">
    <source>
        <dbReference type="ARBA" id="ARBA00022967"/>
    </source>
</evidence>
<comment type="subcellular location">
    <subcellularLocation>
        <location evidence="1">Cell envelope</location>
    </subcellularLocation>
    <subcellularLocation>
        <location evidence="11">Cell membrane</location>
    </subcellularLocation>
    <subcellularLocation>
        <location evidence="2">Membrane</location>
    </subcellularLocation>
</comment>
<evidence type="ECO:0000256" key="5">
    <source>
        <dbReference type="ARBA" id="ARBA00022723"/>
    </source>
</evidence>
<reference evidence="13 14" key="1">
    <citation type="submission" date="2017-03" db="EMBL/GenBank/DDBJ databases">
        <title>Genomic and clinical evidence uncovers the enterohepatic species Helicobacter valdiviensis as a potential human intestinal pathogen.</title>
        <authorList>
            <person name="Fresia P."/>
            <person name="Jara R."/>
            <person name="Sierra R."/>
            <person name="Ferres I."/>
            <person name="Greif G."/>
            <person name="Iraola G."/>
            <person name="Collado L."/>
        </authorList>
    </citation>
    <scope>NUCLEOTIDE SEQUENCE [LARGE SCALE GENOMIC DNA]</scope>
    <source>
        <strain evidence="13 14">WBE14</strain>
    </source>
</reference>
<keyword evidence="5 11" id="KW-0479">Metal-binding</keyword>
<dbReference type="PROSITE" id="PS00154">
    <property type="entry name" value="ATPASE_E1_E2"/>
    <property type="match status" value="1"/>
</dbReference>
<keyword evidence="11" id="KW-1003">Cell membrane</keyword>
<comment type="caution">
    <text evidence="13">The sequence shown here is derived from an EMBL/GenBank/DDBJ whole genome shotgun (WGS) entry which is preliminary data.</text>
</comment>
<evidence type="ECO:0000256" key="10">
    <source>
        <dbReference type="ARBA" id="ARBA00047308"/>
    </source>
</evidence>
<dbReference type="EMBL" id="NBIU01000021">
    <property type="protein sequence ID" value="PZT47791.1"/>
    <property type="molecule type" value="Genomic_DNA"/>
</dbReference>
<protein>
    <recommendedName>
        <fullName evidence="9">P-type Zn(2+) transporter</fullName>
        <ecNumber evidence="9">7.2.2.12</ecNumber>
    </recommendedName>
</protein>
<dbReference type="Proteomes" id="UP000249746">
    <property type="component" value="Unassembled WGS sequence"/>
</dbReference>
<evidence type="ECO:0000256" key="3">
    <source>
        <dbReference type="ARBA" id="ARBA00006024"/>
    </source>
</evidence>
<feature type="transmembrane region" description="Helical" evidence="11">
    <location>
        <begin position="625"/>
        <end position="643"/>
    </location>
</feature>
<dbReference type="InterPro" id="IPR044492">
    <property type="entry name" value="P_typ_ATPase_HD_dom"/>
</dbReference>
<keyword evidence="11" id="KW-0547">Nucleotide-binding</keyword>
<comment type="similarity">
    <text evidence="3 11">Belongs to the cation transport ATPase (P-type) (TC 3.A.3) family. Type IB subfamily.</text>
</comment>
<dbReference type="GO" id="GO:0005524">
    <property type="term" value="F:ATP binding"/>
    <property type="evidence" value="ECO:0007669"/>
    <property type="project" value="UniProtKB-UniRule"/>
</dbReference>
<dbReference type="Pfam" id="PF00702">
    <property type="entry name" value="Hydrolase"/>
    <property type="match status" value="1"/>
</dbReference>
<proteinExistence type="inferred from homology"/>
<dbReference type="InterPro" id="IPR036412">
    <property type="entry name" value="HAD-like_sf"/>
</dbReference>
<dbReference type="SUPFAM" id="SSF56784">
    <property type="entry name" value="HAD-like"/>
    <property type="match status" value="1"/>
</dbReference>
<evidence type="ECO:0000259" key="12">
    <source>
        <dbReference type="Pfam" id="PF00122"/>
    </source>
</evidence>
<keyword evidence="4 11" id="KW-0812">Transmembrane</keyword>
<dbReference type="EC" id="7.2.2.12" evidence="9"/>
<feature type="transmembrane region" description="Helical" evidence="11">
    <location>
        <begin position="53"/>
        <end position="75"/>
    </location>
</feature>
<keyword evidence="14" id="KW-1185">Reference proteome</keyword>
<dbReference type="NCBIfam" id="TIGR01494">
    <property type="entry name" value="ATPase_P-type"/>
    <property type="match status" value="1"/>
</dbReference>
<evidence type="ECO:0000313" key="13">
    <source>
        <dbReference type="EMBL" id="PZT47791.1"/>
    </source>
</evidence>
<dbReference type="GO" id="GO:0030313">
    <property type="term" value="C:cell envelope"/>
    <property type="evidence" value="ECO:0007669"/>
    <property type="project" value="UniProtKB-SubCell"/>
</dbReference>
<feature type="domain" description="P-type ATPase A" evidence="12">
    <location>
        <begin position="134"/>
        <end position="233"/>
    </location>
</feature>
<organism evidence="13 14">
    <name type="scientific">Helicobacter valdiviensis</name>
    <dbReference type="NCBI Taxonomy" id="1458358"/>
    <lineage>
        <taxon>Bacteria</taxon>
        <taxon>Pseudomonadati</taxon>
        <taxon>Campylobacterota</taxon>
        <taxon>Epsilonproteobacteria</taxon>
        <taxon>Campylobacterales</taxon>
        <taxon>Helicobacteraceae</taxon>
        <taxon>Helicobacter</taxon>
    </lineage>
</organism>
<keyword evidence="8 11" id="KW-0472">Membrane</keyword>
<dbReference type="GO" id="GO:0015086">
    <property type="term" value="F:cadmium ion transmembrane transporter activity"/>
    <property type="evidence" value="ECO:0007669"/>
    <property type="project" value="TreeGrafter"/>
</dbReference>
<dbReference type="AlphaFoldDB" id="A0A2W6MV06"/>
<feature type="transmembrane region" description="Helical" evidence="11">
    <location>
        <begin position="252"/>
        <end position="275"/>
    </location>
</feature>
<dbReference type="InterPro" id="IPR051014">
    <property type="entry name" value="Cation_Transport_ATPase_IB"/>
</dbReference>
<keyword evidence="7 11" id="KW-1133">Transmembrane helix</keyword>
<feature type="transmembrane region" description="Helical" evidence="11">
    <location>
        <begin position="599"/>
        <end position="619"/>
    </location>
</feature>
<dbReference type="GO" id="GO:0016463">
    <property type="term" value="F:P-type zinc transporter activity"/>
    <property type="evidence" value="ECO:0007669"/>
    <property type="project" value="UniProtKB-EC"/>
</dbReference>
<accession>A0A2W6MV06</accession>
<keyword evidence="6" id="KW-1278">Translocase</keyword>
<dbReference type="Gene3D" id="2.70.150.10">
    <property type="entry name" value="Calcium-transporting ATPase, cytoplasmic transduction domain A"/>
    <property type="match status" value="1"/>
</dbReference>
<dbReference type="SUPFAM" id="SSF81665">
    <property type="entry name" value="Calcium ATPase, transmembrane domain M"/>
    <property type="match status" value="1"/>
</dbReference>
<dbReference type="SUPFAM" id="SSF81653">
    <property type="entry name" value="Calcium ATPase, transduction domain A"/>
    <property type="match status" value="1"/>
</dbReference>
<evidence type="ECO:0000256" key="4">
    <source>
        <dbReference type="ARBA" id="ARBA00022692"/>
    </source>
</evidence>
<dbReference type="InterPro" id="IPR018303">
    <property type="entry name" value="ATPase_P-typ_P_site"/>
</dbReference>